<dbReference type="SUPFAM" id="SSF52777">
    <property type="entry name" value="CoA-dependent acyltransferases"/>
    <property type="match status" value="4"/>
</dbReference>
<dbReference type="InterPro" id="IPR045851">
    <property type="entry name" value="AMP-bd_C_sf"/>
</dbReference>
<dbReference type="PANTHER" id="PTHR45527:SF11">
    <property type="entry name" value="NONRIBOSOMAL PEPTIDE SYNTHETASE 5"/>
    <property type="match status" value="1"/>
</dbReference>
<evidence type="ECO:0000313" key="7">
    <source>
        <dbReference type="Proteomes" id="UP000801864"/>
    </source>
</evidence>
<feature type="domain" description="Carrier" evidence="5">
    <location>
        <begin position="1536"/>
        <end position="1617"/>
    </location>
</feature>
<dbReference type="Gene3D" id="3.30.559.10">
    <property type="entry name" value="Chloramphenicol acetyltransferase-like domain"/>
    <property type="match status" value="2"/>
</dbReference>
<dbReference type="NCBIfam" id="TIGR01733">
    <property type="entry name" value="AA-adenyl-dom"/>
    <property type="match status" value="1"/>
</dbReference>
<dbReference type="InterPro" id="IPR009081">
    <property type="entry name" value="PP-bd_ACP"/>
</dbReference>
<name>A0A9P4X6I9_9HYPO</name>
<dbReference type="InterPro" id="IPR023213">
    <property type="entry name" value="CAT-like_dom_sf"/>
</dbReference>
<evidence type="ECO:0000256" key="1">
    <source>
        <dbReference type="ARBA" id="ARBA00022450"/>
    </source>
</evidence>
<dbReference type="SUPFAM" id="SSF56801">
    <property type="entry name" value="Acetyl-CoA synthetase-like"/>
    <property type="match status" value="2"/>
</dbReference>
<dbReference type="EMBL" id="QLNT01000022">
    <property type="protein sequence ID" value="KAF3060619.1"/>
    <property type="molecule type" value="Genomic_DNA"/>
</dbReference>
<dbReference type="GO" id="GO:0016874">
    <property type="term" value="F:ligase activity"/>
    <property type="evidence" value="ECO:0007669"/>
    <property type="project" value="UniProtKB-KW"/>
</dbReference>
<accession>A0A9P4X6I9</accession>
<dbReference type="GO" id="GO:0005737">
    <property type="term" value="C:cytoplasm"/>
    <property type="evidence" value="ECO:0007669"/>
    <property type="project" value="TreeGrafter"/>
</dbReference>
<protein>
    <submittedName>
        <fullName evidence="6">Nonribosomal peptide synthetase 5</fullName>
    </submittedName>
</protein>
<dbReference type="InterPro" id="IPR001242">
    <property type="entry name" value="Condensation_dom"/>
</dbReference>
<dbReference type="Gene3D" id="3.40.50.12780">
    <property type="entry name" value="N-terminal domain of ligase-like"/>
    <property type="match status" value="2"/>
</dbReference>
<dbReference type="PROSITE" id="PS50075">
    <property type="entry name" value="CARRIER"/>
    <property type="match status" value="1"/>
</dbReference>
<dbReference type="PROSITE" id="PS00012">
    <property type="entry name" value="PHOSPHOPANTETHEINE"/>
    <property type="match status" value="2"/>
</dbReference>
<dbReference type="InterPro" id="IPR020845">
    <property type="entry name" value="AMP-binding_CS"/>
</dbReference>
<dbReference type="Pfam" id="PF00668">
    <property type="entry name" value="Condensation"/>
    <property type="match status" value="2"/>
</dbReference>
<dbReference type="InterPro" id="IPR000873">
    <property type="entry name" value="AMP-dep_synth/lig_dom"/>
</dbReference>
<dbReference type="InterPro" id="IPR036736">
    <property type="entry name" value="ACP-like_sf"/>
</dbReference>
<keyword evidence="3" id="KW-0436">Ligase</keyword>
<evidence type="ECO:0000256" key="3">
    <source>
        <dbReference type="ARBA" id="ARBA00022598"/>
    </source>
</evidence>
<dbReference type="InterPro" id="IPR010071">
    <property type="entry name" value="AA_adenyl_dom"/>
</dbReference>
<dbReference type="PANTHER" id="PTHR45527">
    <property type="entry name" value="NONRIBOSOMAL PEPTIDE SYNTHETASE"/>
    <property type="match status" value="1"/>
</dbReference>
<dbReference type="Gene3D" id="3.30.300.30">
    <property type="match status" value="2"/>
</dbReference>
<keyword evidence="2" id="KW-0597">Phosphoprotein</keyword>
<evidence type="ECO:0000313" key="6">
    <source>
        <dbReference type="EMBL" id="KAF3060619.1"/>
    </source>
</evidence>
<keyword evidence="7" id="KW-1185">Reference proteome</keyword>
<sequence length="2157" mass="239047">MMAITAESARKEPRTICDLIEEWSQKQPDHVAVSFGERKITYAELDNATSHIAWLLLQRGIKSSDKIPVMAQRSPEMVICFLGVLKTGALYVPVDVESWSKDRIQSTLKRVSARVVLNTSTEKYHGYEEISLKEIERAFSSNIERHWDNELDRPWKRIDPSDLAFIIFTSGTTSTPKGVMISHSSVLNYVQQGGEITPFNLSSSPADIVILIFSPAFDACTAVTVSALCNGAELKIATPADFLYTATLCTIMACTPSVLATIQDPASYSNLRAIMIGGEAAPASLVRKWAASLPTSPIYNFYGPTETTFACLVSRLNPDKPITLGHPMSNSRVMLLDGQVESHYGEICIAGPGLARGYYENELLTAEKFVYWQGERIYRTGDFARLTDHGLEFAGRKDNIVKNRGFLVSLDGQVIPMLCSHPKVMAATAFMHQGRLVAFVTPEGIDGVALRKALTEKYDSFIIPDIIRPVEILPLTANDKIDNRALQALLSGDNLVHDVSSHGSKMDILKAALSFAISIPPSEIPDNSSFAELGGNSLAGLKVLSFLRTKGFYMRLGPLFDLPNLSAIHDAMVTFDGTEEEDGTSDHRATLTSGPMTSLQTKMIRTGLRNPATSYMLLRMTLPHSGNAFSGETLQSAWQQVIERHFIFRTAFNLKDQTQHVRQKLNLDWQNEETTRDQIERVIRIRSQEMRKRISYLEDGDTFIPISAYRVITDPNVASTFLALVHHSLVDGWSFSIILEELRLALDGKPLSEPPQFINIALAQQRLQQDPQGNEFWEKCLKDGLAQPKLRLPKPSVDVPVADWSKSLQVNLGFGSKELEDKSRLRRITPATAIYTAWGLVLSNYSFSDQVAFGVVFSGRNIDAAGADRVVGPLLNTCPFPLEFKESQSVADILSEAQSQLLQMLEFQWCADNVLAEMPSERITNAFQTIVVVEYDLPSQSGSCEAIPEPWNIEREDMMEFGITLLLEDESDGSLRARILYDGSLYTEQSIVGLLNHFKRAIEGLLDCGNSQIQQVRNRIILDEERKTLLDPPEQERGSDYQGYDTVKDAFEAAAAKWPDLTALESTRGSMTYRELDESANKLANHVRSITKPGDVVGILTDGSIHWVIAILSALKAGCICCPIDVSLPASRIEVIIQQSGATVFIAANKDCARVLQDLQGSRIIISDEFLASCKTPSSSPGPVSKPKDVIYLVFTSGSTGIPKGVALHNHSILMVINDEVNRMFSGPGRRHAQVYALGFDVVLVELFGSICYGGTLVLKDPSDPLGHLRRVDATYSTPSLLAALSPKEFPNLETIGLAGEPVPQSLADRWSHKRLFNFYGPSESTDTPGCWRKCGPISTRTELHPREQVTIGKAVPHLDIYILDHHQCLVPLGVTGEICISGEQITDGYWNLQSETSNAFVPNPFSPGKVMYKTGDIGYWTQDMKVAYVGRIDNQVKLRGYRIEMEEVERALMRADSSIQSAVAIVVDRARLVAFVTPSTVDVLSAGRMVKKFLPAYACPAQVIAMESLPQSSNLKIDRKALQELATENLDQGDAPSTPTEKMIAEIWRKLLDFQGHDNERRISRDDDFLAIGGNSLLAIKAARLIAERTGHHTPVPLLIRETVLSNLAKKINRFAALDELEDGITTFKSFLSTLSAPPSIMAAQIPSQLEEEFYLWHTMSNTKSLFNTAFQFIINRDVNLELLNESLISVIRENPILRARYVLNEGSIYRLISDKVTPPLVFSGRSIDSKDLQALIDKPFDLAHDQLIRAVICTEKDKRATTKTSLSLITHHIITDKASLALLLQSISQKYSAAADAAVCNAQAVDENTHKGTYIEWTQWLQKNSSLPATPTKLAKREFWSDRVRRIETVPLLSKRELGRPGHEIPGYETILIPTTDGKGFSQRMALAASAIMLFSVFGNSDIVFGIPYMNRDEPGAANIMGLLLDRLPVRIKLNDNSMADSRKLINDIVSEVNLSVENQMPYSEILQLAKDRRPLFDVVVIYHWQSDALEHSLKIPGAQVSSKRIRARGAKFTLQLEFSEQDNGLHCGIEYNAGVLSPPQMAAIISFIPSVFKGLLSGSAPTEILSSFRSLEDYNPLEAMQSYHKRVNEVRQAFSKALGIHTEGITPETTLYDLGGTSITALRLHYLLGEKGLRGDLCDILRAPSLGEIAWMFQ</sequence>
<dbReference type="Pfam" id="PF00550">
    <property type="entry name" value="PP-binding"/>
    <property type="match status" value="2"/>
</dbReference>
<dbReference type="GO" id="GO:0031177">
    <property type="term" value="F:phosphopantetheine binding"/>
    <property type="evidence" value="ECO:0007669"/>
    <property type="project" value="TreeGrafter"/>
</dbReference>
<dbReference type="Gene3D" id="1.10.1200.10">
    <property type="entry name" value="ACP-like"/>
    <property type="match status" value="3"/>
</dbReference>
<comment type="caution">
    <text evidence="6">The sequence shown here is derived from an EMBL/GenBank/DDBJ whole genome shotgun (WGS) entry which is preliminary data.</text>
</comment>
<dbReference type="InterPro" id="IPR042099">
    <property type="entry name" value="ANL_N_sf"/>
</dbReference>
<reference evidence="6 7" key="1">
    <citation type="submission" date="2018-06" db="EMBL/GenBank/DDBJ databases">
        <title>Genome analysis of cellulolytic fungus Trichoderma lentiforme CFAM-422.</title>
        <authorList>
            <person name="Steindorff A.S."/>
            <person name="Formighieri E.F."/>
            <person name="Midorikawa G.E.O."/>
            <person name="Tamietti M.S."/>
            <person name="Ramos E.Z."/>
            <person name="Silva A.S."/>
            <person name="Bon E.P.S."/>
            <person name="Mendes T.D."/>
            <person name="Damaso M.C.T."/>
            <person name="Favaro L.C.L."/>
        </authorList>
    </citation>
    <scope>NUCLEOTIDE SEQUENCE [LARGE SCALE GENOMIC DNA]</scope>
    <source>
        <strain evidence="6 7">CFAM-422</strain>
    </source>
</reference>
<dbReference type="GO" id="GO:0044550">
    <property type="term" value="P:secondary metabolite biosynthetic process"/>
    <property type="evidence" value="ECO:0007669"/>
    <property type="project" value="TreeGrafter"/>
</dbReference>
<dbReference type="InterPro" id="IPR006162">
    <property type="entry name" value="Ppantetheine_attach_site"/>
</dbReference>
<evidence type="ECO:0000256" key="4">
    <source>
        <dbReference type="ARBA" id="ARBA00029454"/>
    </source>
</evidence>
<dbReference type="GO" id="GO:0043041">
    <property type="term" value="P:amino acid activation for nonribosomal peptide biosynthetic process"/>
    <property type="evidence" value="ECO:0007669"/>
    <property type="project" value="TreeGrafter"/>
</dbReference>
<evidence type="ECO:0000259" key="5">
    <source>
        <dbReference type="PROSITE" id="PS50075"/>
    </source>
</evidence>
<dbReference type="SUPFAM" id="SSF47336">
    <property type="entry name" value="ACP-like"/>
    <property type="match status" value="3"/>
</dbReference>
<organism evidence="6 7">
    <name type="scientific">Trichoderma lentiforme</name>
    <dbReference type="NCBI Taxonomy" id="1567552"/>
    <lineage>
        <taxon>Eukaryota</taxon>
        <taxon>Fungi</taxon>
        <taxon>Dikarya</taxon>
        <taxon>Ascomycota</taxon>
        <taxon>Pezizomycotina</taxon>
        <taxon>Sordariomycetes</taxon>
        <taxon>Hypocreomycetidae</taxon>
        <taxon>Hypocreales</taxon>
        <taxon>Hypocreaceae</taxon>
        <taxon>Trichoderma</taxon>
    </lineage>
</organism>
<dbReference type="PROSITE" id="PS00455">
    <property type="entry name" value="AMP_BINDING"/>
    <property type="match status" value="2"/>
</dbReference>
<dbReference type="Gene3D" id="3.30.559.30">
    <property type="entry name" value="Nonribosomal peptide synthetase, condensation domain"/>
    <property type="match status" value="2"/>
</dbReference>
<gene>
    <name evidence="6" type="ORF">CFAM422_010896</name>
</gene>
<proteinExistence type="inferred from homology"/>
<dbReference type="Pfam" id="PF00501">
    <property type="entry name" value="AMP-binding"/>
    <property type="match status" value="2"/>
</dbReference>
<dbReference type="Proteomes" id="UP000801864">
    <property type="component" value="Unassembled WGS sequence"/>
</dbReference>
<comment type="similarity">
    <text evidence="4">Belongs to the NRP synthetase family.</text>
</comment>
<evidence type="ECO:0000256" key="2">
    <source>
        <dbReference type="ARBA" id="ARBA00022553"/>
    </source>
</evidence>
<keyword evidence="1" id="KW-0596">Phosphopantetheine</keyword>